<keyword evidence="7" id="KW-1185">Reference proteome</keyword>
<evidence type="ECO:0000313" key="7">
    <source>
        <dbReference type="Proteomes" id="UP001168821"/>
    </source>
</evidence>
<dbReference type="EMBL" id="JALNTZ010000004">
    <property type="protein sequence ID" value="KAJ3653912.1"/>
    <property type="molecule type" value="Genomic_DNA"/>
</dbReference>
<proteinExistence type="predicted"/>
<dbReference type="GO" id="GO:0008270">
    <property type="term" value="F:zinc ion binding"/>
    <property type="evidence" value="ECO:0007669"/>
    <property type="project" value="UniProtKB-KW"/>
</dbReference>
<evidence type="ECO:0000256" key="4">
    <source>
        <dbReference type="PROSITE-ProRule" id="PRU00134"/>
    </source>
</evidence>
<feature type="domain" description="MYND-type" evidence="5">
    <location>
        <begin position="9"/>
        <end position="47"/>
    </location>
</feature>
<name>A0AA38ICN6_9CUCU</name>
<accession>A0AA38ICN6</accession>
<keyword evidence="3" id="KW-0862">Zinc</keyword>
<dbReference type="Gene3D" id="6.10.140.2220">
    <property type="match status" value="2"/>
</dbReference>
<dbReference type="Proteomes" id="UP001168821">
    <property type="component" value="Unassembled WGS sequence"/>
</dbReference>
<dbReference type="PANTHER" id="PTHR28069:SF2">
    <property type="entry name" value="GH20023P"/>
    <property type="match status" value="1"/>
</dbReference>
<reference evidence="6" key="1">
    <citation type="journal article" date="2023" name="G3 (Bethesda)">
        <title>Whole genome assemblies of Zophobas morio and Tenebrio molitor.</title>
        <authorList>
            <person name="Kaur S."/>
            <person name="Stinson S.A."/>
            <person name="diCenzo G.C."/>
        </authorList>
    </citation>
    <scope>NUCLEOTIDE SEQUENCE</scope>
    <source>
        <strain evidence="6">QUZm001</strain>
    </source>
</reference>
<dbReference type="PROSITE" id="PS01360">
    <property type="entry name" value="ZF_MYND_1"/>
    <property type="match status" value="2"/>
</dbReference>
<evidence type="ECO:0000259" key="5">
    <source>
        <dbReference type="PROSITE" id="PS50865"/>
    </source>
</evidence>
<dbReference type="AlphaFoldDB" id="A0AA38ICN6"/>
<keyword evidence="2 4" id="KW-0863">Zinc-finger</keyword>
<gene>
    <name evidence="6" type="ORF">Zmor_013137</name>
</gene>
<dbReference type="InterPro" id="IPR002893">
    <property type="entry name" value="Znf_MYND"/>
</dbReference>
<sequence length="406" mass="47263">MSFFYFSVCHVCKKESTTLKKCSKCKLVHYCSQEHQRQDWRTHKDICKVISETNTPLTFSGEGPIEFDKFKIMTGALWHLRLGRRFSVSELEMWMFPKVCGVCYKGSVNMVCTTCWSVAYCSDTHRIVHEKQHAEFCQKLKLCLEIHQKMFNQEPEWERMRFDFSKSVVTLPGSICDVVKIMEFKSDVDFWKKAVNLIPMTEFFCSAVNVVYALEKSKFVEKRFAKKTQLVIHATTTEFYKNMSWRVLMEFLSHWILNLQGVRIYVISPGVDKEERLEFTLNCDAGRKKQFNSSVMFLQRKYHEFISTIPRPDLVVMFNGSLPKVGTVEWSETTSKLLAYKNAFIILTSHTMEGLQSSVGKFPPPWVTYLKPQENLYGSLRPVRNGKEGSDPVVYCNKFVSIIAKK</sequence>
<dbReference type="SUPFAM" id="SSF144232">
    <property type="entry name" value="HIT/MYND zinc finger-like"/>
    <property type="match status" value="2"/>
</dbReference>
<dbReference type="PANTHER" id="PTHR28069">
    <property type="entry name" value="GH20023P"/>
    <property type="match status" value="1"/>
</dbReference>
<dbReference type="Pfam" id="PF01753">
    <property type="entry name" value="zf-MYND"/>
    <property type="match status" value="1"/>
</dbReference>
<evidence type="ECO:0000256" key="1">
    <source>
        <dbReference type="ARBA" id="ARBA00022723"/>
    </source>
</evidence>
<keyword evidence="1" id="KW-0479">Metal-binding</keyword>
<evidence type="ECO:0000256" key="3">
    <source>
        <dbReference type="ARBA" id="ARBA00022833"/>
    </source>
</evidence>
<evidence type="ECO:0000256" key="2">
    <source>
        <dbReference type="ARBA" id="ARBA00022771"/>
    </source>
</evidence>
<protein>
    <recommendedName>
        <fullName evidence="5">MYND-type domain-containing protein</fullName>
    </recommendedName>
</protein>
<comment type="caution">
    <text evidence="6">The sequence shown here is derived from an EMBL/GenBank/DDBJ whole genome shotgun (WGS) entry which is preliminary data.</text>
</comment>
<evidence type="ECO:0000313" key="6">
    <source>
        <dbReference type="EMBL" id="KAJ3653912.1"/>
    </source>
</evidence>
<organism evidence="6 7">
    <name type="scientific">Zophobas morio</name>
    <dbReference type="NCBI Taxonomy" id="2755281"/>
    <lineage>
        <taxon>Eukaryota</taxon>
        <taxon>Metazoa</taxon>
        <taxon>Ecdysozoa</taxon>
        <taxon>Arthropoda</taxon>
        <taxon>Hexapoda</taxon>
        <taxon>Insecta</taxon>
        <taxon>Pterygota</taxon>
        <taxon>Neoptera</taxon>
        <taxon>Endopterygota</taxon>
        <taxon>Coleoptera</taxon>
        <taxon>Polyphaga</taxon>
        <taxon>Cucujiformia</taxon>
        <taxon>Tenebrionidae</taxon>
        <taxon>Zophobas</taxon>
    </lineage>
</organism>
<dbReference type="PROSITE" id="PS50865">
    <property type="entry name" value="ZF_MYND_2"/>
    <property type="match status" value="1"/>
</dbReference>